<dbReference type="AlphaFoldDB" id="A0A9X3C3A1"/>
<evidence type="ECO:0000256" key="3">
    <source>
        <dbReference type="SAM" id="SignalP"/>
    </source>
</evidence>
<reference evidence="5" key="1">
    <citation type="submission" date="2020-07" db="EMBL/GenBank/DDBJ databases">
        <authorList>
            <person name="Pettersson B.M.F."/>
            <person name="Behra P.R.K."/>
            <person name="Ramesh M."/>
            <person name="Das S."/>
            <person name="Dasgupta S."/>
            <person name="Kirsebom L.A."/>
        </authorList>
    </citation>
    <scope>NUCLEOTIDE SEQUENCE</scope>
    <source>
        <strain evidence="5">DSM 44838</strain>
    </source>
</reference>
<keyword evidence="2" id="KW-0472">Membrane</keyword>
<reference evidence="5" key="2">
    <citation type="journal article" date="2022" name="BMC Genomics">
        <title>Comparative genome analysis of mycobacteria focusing on tRNA and non-coding RNA.</title>
        <authorList>
            <person name="Behra P.R.K."/>
            <person name="Pettersson B.M.F."/>
            <person name="Ramesh M."/>
            <person name="Das S."/>
            <person name="Dasgupta S."/>
            <person name="Kirsebom L.A."/>
        </authorList>
    </citation>
    <scope>NUCLEOTIDE SEQUENCE</scope>
    <source>
        <strain evidence="5">DSM 44838</strain>
    </source>
</reference>
<evidence type="ECO:0000313" key="6">
    <source>
        <dbReference type="Proteomes" id="UP001141629"/>
    </source>
</evidence>
<accession>A0A9X3C3A1</accession>
<gene>
    <name evidence="5" type="ORF">H7K45_18815</name>
</gene>
<keyword evidence="2" id="KW-0812">Transmembrane</keyword>
<evidence type="ECO:0000259" key="4">
    <source>
        <dbReference type="Pfam" id="PF07987"/>
    </source>
</evidence>
<keyword evidence="3" id="KW-0732">Signal</keyword>
<comment type="caution">
    <text evidence="5">The sequence shown here is derived from an EMBL/GenBank/DDBJ whole genome shotgun (WGS) entry which is preliminary data.</text>
</comment>
<evidence type="ECO:0000256" key="1">
    <source>
        <dbReference type="SAM" id="MobiDB-lite"/>
    </source>
</evidence>
<dbReference type="Proteomes" id="UP001141629">
    <property type="component" value="Unassembled WGS sequence"/>
</dbReference>
<protein>
    <submittedName>
        <fullName evidence="5">YcnI family protein</fullName>
    </submittedName>
</protein>
<keyword evidence="2" id="KW-1133">Transmembrane helix</keyword>
<feature type="domain" description="YncI copper-binding" evidence="4">
    <location>
        <begin position="36"/>
        <end position="169"/>
    </location>
</feature>
<feature type="signal peptide" evidence="3">
    <location>
        <begin position="1"/>
        <end position="27"/>
    </location>
</feature>
<feature type="chain" id="PRO_5040877661" evidence="3">
    <location>
        <begin position="28"/>
        <end position="237"/>
    </location>
</feature>
<sequence length="237" mass="23844">MRTTHRATSRALITTAATAAVMSVAVATGPAIASAHVHVDADGASPGSTSVLTFRVPGESETGSLTTQFSVTLPNVPSARTEVMPGWTARLDRDAAAGTVRSVTWTAAPSVGISSDQFALFHVSVTLPNQPTVTLPATQTYSDGTVVRWDQPPLPGGGEPEHPAPELTLSGPPAGGDDDHGQPMAPTATATAEPGATAQPGAAAAAGPDDTARWLAGGALVLAAVGFVVALTGRRRT</sequence>
<dbReference type="Pfam" id="PF07987">
    <property type="entry name" value="DUF1775"/>
    <property type="match status" value="1"/>
</dbReference>
<dbReference type="InterPro" id="IPR038507">
    <property type="entry name" value="YcnI-like_sf"/>
</dbReference>
<dbReference type="CDD" id="cd08545">
    <property type="entry name" value="YcnI_like"/>
    <property type="match status" value="1"/>
</dbReference>
<name>A0A9X3C3A1_9MYCO</name>
<feature type="compositionally biased region" description="Low complexity" evidence="1">
    <location>
        <begin position="182"/>
        <end position="209"/>
    </location>
</feature>
<proteinExistence type="predicted"/>
<feature type="transmembrane region" description="Helical" evidence="2">
    <location>
        <begin position="214"/>
        <end position="233"/>
    </location>
</feature>
<dbReference type="Gene3D" id="2.60.40.2230">
    <property type="entry name" value="Uncharacterised protein YcnI-like PF07987, DUF1775"/>
    <property type="match status" value="1"/>
</dbReference>
<evidence type="ECO:0000313" key="5">
    <source>
        <dbReference type="EMBL" id="MCV7422601.1"/>
    </source>
</evidence>
<dbReference type="EMBL" id="JACKVK010000009">
    <property type="protein sequence ID" value="MCV7422601.1"/>
    <property type="molecule type" value="Genomic_DNA"/>
</dbReference>
<organism evidence="5 6">
    <name type="scientific">Mycobacterium yunnanensis</name>
    <dbReference type="NCBI Taxonomy" id="368477"/>
    <lineage>
        <taxon>Bacteria</taxon>
        <taxon>Bacillati</taxon>
        <taxon>Actinomycetota</taxon>
        <taxon>Actinomycetes</taxon>
        <taxon>Mycobacteriales</taxon>
        <taxon>Mycobacteriaceae</taxon>
        <taxon>Mycobacterium</taxon>
    </lineage>
</organism>
<feature type="region of interest" description="Disordered" evidence="1">
    <location>
        <begin position="144"/>
        <end position="209"/>
    </location>
</feature>
<dbReference type="RefSeq" id="WP_263997427.1">
    <property type="nucleotide sequence ID" value="NZ_JACKVK010000009.1"/>
</dbReference>
<evidence type="ECO:0000256" key="2">
    <source>
        <dbReference type="SAM" id="Phobius"/>
    </source>
</evidence>
<keyword evidence="6" id="KW-1185">Reference proteome</keyword>
<dbReference type="InterPro" id="IPR012533">
    <property type="entry name" value="YcnI-copper_dom"/>
</dbReference>